<sequence length="63" mass="7478">MNEQQLHEVAVAYAQVKLRAYQEEHKDVIDYNPLSCDSKEMYHFAKAYRFALDNFEHELDEVG</sequence>
<accession>A0A8S5MB31</accession>
<protein>
    <submittedName>
        <fullName evidence="1">Uncharacterized protein</fullName>
    </submittedName>
</protein>
<name>A0A8S5MB31_9CAUD</name>
<evidence type="ECO:0000313" key="1">
    <source>
        <dbReference type="EMBL" id="DAD79438.1"/>
    </source>
</evidence>
<reference evidence="1" key="1">
    <citation type="journal article" date="2021" name="Proc. Natl. Acad. Sci. U.S.A.">
        <title>A Catalog of Tens of Thousands of Viruses from Human Metagenomes Reveals Hidden Associations with Chronic Diseases.</title>
        <authorList>
            <person name="Tisza M.J."/>
            <person name="Buck C.B."/>
        </authorList>
    </citation>
    <scope>NUCLEOTIDE SEQUENCE</scope>
    <source>
        <strain evidence="1">Ct7FW4</strain>
    </source>
</reference>
<dbReference type="EMBL" id="BK014865">
    <property type="protein sequence ID" value="DAD79438.1"/>
    <property type="molecule type" value="Genomic_DNA"/>
</dbReference>
<proteinExistence type="predicted"/>
<organism evidence="1">
    <name type="scientific">Siphoviridae sp. ct7FW4</name>
    <dbReference type="NCBI Taxonomy" id="2826303"/>
    <lineage>
        <taxon>Viruses</taxon>
        <taxon>Duplodnaviria</taxon>
        <taxon>Heunggongvirae</taxon>
        <taxon>Uroviricota</taxon>
        <taxon>Caudoviricetes</taxon>
    </lineage>
</organism>